<keyword evidence="7" id="KW-0547">Nucleotide-binding</keyword>
<dbReference type="PANTHER" id="PTHR45436:SF5">
    <property type="entry name" value="SENSOR HISTIDINE KINASE TRCS"/>
    <property type="match status" value="1"/>
</dbReference>
<dbReference type="CDD" id="cd16954">
    <property type="entry name" value="HATPase_PhoQ-like"/>
    <property type="match status" value="1"/>
</dbReference>
<accession>A0A5B2ZCV3</accession>
<dbReference type="SMART" id="SM00387">
    <property type="entry name" value="HATPase_c"/>
    <property type="match status" value="1"/>
</dbReference>
<keyword evidence="10 13" id="KW-1133">Transmembrane helix</keyword>
<evidence type="ECO:0000256" key="1">
    <source>
        <dbReference type="ARBA" id="ARBA00000085"/>
    </source>
</evidence>
<evidence type="ECO:0000256" key="7">
    <source>
        <dbReference type="ARBA" id="ARBA00022741"/>
    </source>
</evidence>
<dbReference type="InterPro" id="IPR003661">
    <property type="entry name" value="HisK_dim/P_dom"/>
</dbReference>
<proteinExistence type="predicted"/>
<reference evidence="16 17" key="1">
    <citation type="submission" date="2019-09" db="EMBL/GenBank/DDBJ databases">
        <title>Arenimonas chukotkensis sp. nov., a bacterium isolated from Chukotka hot spring, Arctic region, Russia.</title>
        <authorList>
            <person name="Zayulina K.S."/>
            <person name="Prokofeva M.I."/>
            <person name="Elcheninov A.G."/>
            <person name="Novikov A."/>
            <person name="Kochetkova T.V."/>
            <person name="Kublanov I.V."/>
        </authorList>
    </citation>
    <scope>NUCLEOTIDE SEQUENCE [LARGE SCALE GENOMIC DNA]</scope>
    <source>
        <strain evidence="16 17">3729k</strain>
    </source>
</reference>
<dbReference type="CDD" id="cd00082">
    <property type="entry name" value="HisKA"/>
    <property type="match status" value="1"/>
</dbReference>
<evidence type="ECO:0000256" key="6">
    <source>
        <dbReference type="ARBA" id="ARBA00022692"/>
    </source>
</evidence>
<evidence type="ECO:0000259" key="15">
    <source>
        <dbReference type="PROSITE" id="PS50885"/>
    </source>
</evidence>
<dbReference type="AlphaFoldDB" id="A0A5B2ZCV3"/>
<keyword evidence="6 13" id="KW-0812">Transmembrane</keyword>
<evidence type="ECO:0000256" key="10">
    <source>
        <dbReference type="ARBA" id="ARBA00022989"/>
    </source>
</evidence>
<dbReference type="InterPro" id="IPR036890">
    <property type="entry name" value="HATPase_C_sf"/>
</dbReference>
<evidence type="ECO:0000256" key="4">
    <source>
        <dbReference type="ARBA" id="ARBA00022553"/>
    </source>
</evidence>
<evidence type="ECO:0000256" key="9">
    <source>
        <dbReference type="ARBA" id="ARBA00022840"/>
    </source>
</evidence>
<evidence type="ECO:0000256" key="12">
    <source>
        <dbReference type="ARBA" id="ARBA00023136"/>
    </source>
</evidence>
<dbReference type="Pfam" id="PF02518">
    <property type="entry name" value="HATPase_c"/>
    <property type="match status" value="1"/>
</dbReference>
<feature type="domain" description="HAMP" evidence="15">
    <location>
        <begin position="194"/>
        <end position="245"/>
    </location>
</feature>
<dbReference type="InterPro" id="IPR050428">
    <property type="entry name" value="TCS_sensor_his_kinase"/>
</dbReference>
<keyword evidence="5" id="KW-0808">Transferase</keyword>
<evidence type="ECO:0000256" key="5">
    <source>
        <dbReference type="ARBA" id="ARBA00022679"/>
    </source>
</evidence>
<dbReference type="PANTHER" id="PTHR45436">
    <property type="entry name" value="SENSOR HISTIDINE KINASE YKOH"/>
    <property type="match status" value="1"/>
</dbReference>
<dbReference type="InterPro" id="IPR003660">
    <property type="entry name" value="HAMP_dom"/>
</dbReference>
<dbReference type="Gene3D" id="1.10.287.130">
    <property type="match status" value="1"/>
</dbReference>
<evidence type="ECO:0000256" key="8">
    <source>
        <dbReference type="ARBA" id="ARBA00022777"/>
    </source>
</evidence>
<evidence type="ECO:0000313" key="17">
    <source>
        <dbReference type="Proteomes" id="UP000322165"/>
    </source>
</evidence>
<keyword evidence="12 13" id="KW-0472">Membrane</keyword>
<dbReference type="PROSITE" id="PS50885">
    <property type="entry name" value="HAMP"/>
    <property type="match status" value="1"/>
</dbReference>
<protein>
    <recommendedName>
        <fullName evidence="3">histidine kinase</fullName>
        <ecNumber evidence="3">2.7.13.3</ecNumber>
    </recommendedName>
</protein>
<comment type="subcellular location">
    <subcellularLocation>
        <location evidence="2">Membrane</location>
    </subcellularLocation>
</comment>
<dbReference type="EC" id="2.7.13.3" evidence="3"/>
<dbReference type="GO" id="GO:0005886">
    <property type="term" value="C:plasma membrane"/>
    <property type="evidence" value="ECO:0007669"/>
    <property type="project" value="TreeGrafter"/>
</dbReference>
<sequence length="461" mass="50799">MRAWRTLSLQARQLAAASVALVAFLGGTGYALDRAFVDTAQNALRDRLAALAEGYLAESELDRSRAFISPEVPPDHRFLRPGSGLYATVRGEGLRWESASALGRSLPPVPFLAPGESSFEGPLRIVDAYGMENSVYVYSIGVIWELAGDYPLTFSVYEDAAQVQEQVNVYRRALWGYLALAALVLLLVQTLVLRWSLWPLVHVERELDRVRKGLSQRLSGRHPRELEPLAEAINNLIESERSHLERSRNTLSDLAHSLKTPLAVLRSRLDADAGCAELRAEVQAQVQRMNEIVSYQLSRAARSGHSLYAAPIEIAQRAEEIVAGLEKVYADKGVLCEFEIDPEARFHGELGDLQELLGNLLENAFKWACRRVLLTVAVLPAVGSRRPGVRITVEDDGPGIAPENVERVLQRGVRGDERVQGHGIGLSIVQDIVAAYRGELEVGRAPELGGARFQVSFPPAY</sequence>
<keyword evidence="17" id="KW-1185">Reference proteome</keyword>
<comment type="catalytic activity">
    <reaction evidence="1">
        <text>ATP + protein L-histidine = ADP + protein N-phospho-L-histidine.</text>
        <dbReference type="EC" id="2.7.13.3"/>
    </reaction>
</comment>
<organism evidence="16 17">
    <name type="scientific">Arenimonas fontis</name>
    <dbReference type="NCBI Taxonomy" id="2608255"/>
    <lineage>
        <taxon>Bacteria</taxon>
        <taxon>Pseudomonadati</taxon>
        <taxon>Pseudomonadota</taxon>
        <taxon>Gammaproteobacteria</taxon>
        <taxon>Lysobacterales</taxon>
        <taxon>Lysobacteraceae</taxon>
        <taxon>Arenimonas</taxon>
    </lineage>
</organism>
<comment type="caution">
    <text evidence="16">The sequence shown here is derived from an EMBL/GenBank/DDBJ whole genome shotgun (WGS) entry which is preliminary data.</text>
</comment>
<dbReference type="Gene3D" id="3.30.565.10">
    <property type="entry name" value="Histidine kinase-like ATPase, C-terminal domain"/>
    <property type="match status" value="1"/>
</dbReference>
<dbReference type="InterPro" id="IPR036097">
    <property type="entry name" value="HisK_dim/P_sf"/>
</dbReference>
<dbReference type="InterPro" id="IPR004358">
    <property type="entry name" value="Sig_transdc_His_kin-like_C"/>
</dbReference>
<evidence type="ECO:0000259" key="14">
    <source>
        <dbReference type="PROSITE" id="PS50109"/>
    </source>
</evidence>
<dbReference type="InterPro" id="IPR005467">
    <property type="entry name" value="His_kinase_dom"/>
</dbReference>
<keyword evidence="8 16" id="KW-0418">Kinase</keyword>
<dbReference type="InterPro" id="IPR003594">
    <property type="entry name" value="HATPase_dom"/>
</dbReference>
<keyword evidence="11" id="KW-0902">Two-component regulatory system</keyword>
<evidence type="ECO:0000256" key="11">
    <source>
        <dbReference type="ARBA" id="ARBA00023012"/>
    </source>
</evidence>
<dbReference type="Proteomes" id="UP000322165">
    <property type="component" value="Unassembled WGS sequence"/>
</dbReference>
<evidence type="ECO:0000256" key="3">
    <source>
        <dbReference type="ARBA" id="ARBA00012438"/>
    </source>
</evidence>
<dbReference type="PROSITE" id="PS50109">
    <property type="entry name" value="HIS_KIN"/>
    <property type="match status" value="1"/>
</dbReference>
<dbReference type="InterPro" id="IPR058619">
    <property type="entry name" value="PhoQ/CarS-like_HATPase"/>
</dbReference>
<dbReference type="RefSeq" id="WP_149860240.1">
    <property type="nucleotide sequence ID" value="NZ_VUOD01000003.1"/>
</dbReference>
<dbReference type="PRINTS" id="PR00344">
    <property type="entry name" value="BCTRLSENSOR"/>
</dbReference>
<dbReference type="SUPFAM" id="SSF47384">
    <property type="entry name" value="Homodimeric domain of signal transducing histidine kinase"/>
    <property type="match status" value="1"/>
</dbReference>
<evidence type="ECO:0000256" key="2">
    <source>
        <dbReference type="ARBA" id="ARBA00004370"/>
    </source>
</evidence>
<dbReference type="SUPFAM" id="SSF55874">
    <property type="entry name" value="ATPase domain of HSP90 chaperone/DNA topoisomerase II/histidine kinase"/>
    <property type="match status" value="1"/>
</dbReference>
<evidence type="ECO:0000256" key="13">
    <source>
        <dbReference type="SAM" id="Phobius"/>
    </source>
</evidence>
<keyword evidence="9" id="KW-0067">ATP-binding</keyword>
<feature type="transmembrane region" description="Helical" evidence="13">
    <location>
        <begin position="174"/>
        <end position="197"/>
    </location>
</feature>
<feature type="domain" description="Histidine kinase" evidence="14">
    <location>
        <begin position="253"/>
        <end position="461"/>
    </location>
</feature>
<keyword evidence="4" id="KW-0597">Phosphoprotein</keyword>
<name>A0A5B2ZCV3_9GAMM</name>
<evidence type="ECO:0000313" key="16">
    <source>
        <dbReference type="EMBL" id="KAA2285413.1"/>
    </source>
</evidence>
<reference evidence="16 17" key="2">
    <citation type="submission" date="2019-09" db="EMBL/GenBank/DDBJ databases">
        <authorList>
            <person name="Mazur A."/>
        </authorList>
    </citation>
    <scope>NUCLEOTIDE SEQUENCE [LARGE SCALE GENOMIC DNA]</scope>
    <source>
        <strain evidence="16 17">3729k</strain>
    </source>
</reference>
<dbReference type="EMBL" id="VUOD01000003">
    <property type="protein sequence ID" value="KAA2285413.1"/>
    <property type="molecule type" value="Genomic_DNA"/>
</dbReference>
<dbReference type="GO" id="GO:0000155">
    <property type="term" value="F:phosphorelay sensor kinase activity"/>
    <property type="evidence" value="ECO:0007669"/>
    <property type="project" value="InterPro"/>
</dbReference>
<gene>
    <name evidence="16" type="ORF">F0415_05730</name>
</gene>